<name>A0ABW6VJU5_MICFU</name>
<accession>A0ABW6VJU5</accession>
<evidence type="ECO:0000259" key="4">
    <source>
        <dbReference type="PROSITE" id="PS01124"/>
    </source>
</evidence>
<dbReference type="Proteomes" id="UP001602119">
    <property type="component" value="Unassembled WGS sequence"/>
</dbReference>
<evidence type="ECO:0000313" key="5">
    <source>
        <dbReference type="EMBL" id="MFF4779636.1"/>
    </source>
</evidence>
<dbReference type="InterPro" id="IPR009057">
    <property type="entry name" value="Homeodomain-like_sf"/>
</dbReference>
<dbReference type="Pfam" id="PF12833">
    <property type="entry name" value="HTH_18"/>
    <property type="match status" value="1"/>
</dbReference>
<evidence type="ECO:0000256" key="1">
    <source>
        <dbReference type="ARBA" id="ARBA00023015"/>
    </source>
</evidence>
<dbReference type="PROSITE" id="PS01124">
    <property type="entry name" value="HTH_ARAC_FAMILY_2"/>
    <property type="match status" value="1"/>
</dbReference>
<organism evidence="5 6">
    <name type="scientific">Microtetraspora fusca</name>
    <dbReference type="NCBI Taxonomy" id="1997"/>
    <lineage>
        <taxon>Bacteria</taxon>
        <taxon>Bacillati</taxon>
        <taxon>Actinomycetota</taxon>
        <taxon>Actinomycetes</taxon>
        <taxon>Streptosporangiales</taxon>
        <taxon>Streptosporangiaceae</taxon>
        <taxon>Microtetraspora</taxon>
    </lineage>
</organism>
<dbReference type="Pfam" id="PF14525">
    <property type="entry name" value="AraC_binding_2"/>
    <property type="match status" value="1"/>
</dbReference>
<evidence type="ECO:0000256" key="2">
    <source>
        <dbReference type="ARBA" id="ARBA00023125"/>
    </source>
</evidence>
<keyword evidence="2" id="KW-0238">DNA-binding</keyword>
<keyword evidence="1" id="KW-0805">Transcription regulation</keyword>
<protein>
    <submittedName>
        <fullName evidence="5">Helix-turn-helix domain-containing protein</fullName>
    </submittedName>
</protein>
<dbReference type="RefSeq" id="WP_387348426.1">
    <property type="nucleotide sequence ID" value="NZ_JBIAXI010000060.1"/>
</dbReference>
<dbReference type="PANTHER" id="PTHR46796">
    <property type="entry name" value="HTH-TYPE TRANSCRIPTIONAL ACTIVATOR RHAS-RELATED"/>
    <property type="match status" value="1"/>
</dbReference>
<dbReference type="InterPro" id="IPR018060">
    <property type="entry name" value="HTH_AraC"/>
</dbReference>
<dbReference type="SMART" id="SM00342">
    <property type="entry name" value="HTH_ARAC"/>
    <property type="match status" value="1"/>
</dbReference>
<feature type="domain" description="HTH araC/xylS-type" evidence="4">
    <location>
        <begin position="212"/>
        <end position="313"/>
    </location>
</feature>
<dbReference type="EMBL" id="JBIAXI010000060">
    <property type="protein sequence ID" value="MFF4779636.1"/>
    <property type="molecule type" value="Genomic_DNA"/>
</dbReference>
<sequence>MRSTADDLAVSVASSFDEWQDLVSRSFVSLGVTRDGSRRFRGGIRRRVLTDVSLCEITASSHTVRRTATLIGRDDAAFFKLSLQLSGTGLLVQDGREAVLSPGDLAIYDTSRPYTLTHDDDFRSLVVMFPRTLLDLPVDAVGQLTAVRMPGNTGLGQVISPFLVQLAQNLDQFSGTSGLRLAHNVLDLVTTMFADELGTARQAGNPNQTLVDRIRDYIDANLGDPDLCPAKVAAAHFISTRHLHNLFRAEGTTIAAWIRSRRLERCRRDLLDPLHCHRSVAALAARWGFLDAAHFSRIFKAAFGFSPSAYRQRRAA</sequence>
<keyword evidence="3" id="KW-0804">Transcription</keyword>
<dbReference type="Gene3D" id="1.10.10.60">
    <property type="entry name" value="Homeodomain-like"/>
    <property type="match status" value="1"/>
</dbReference>
<comment type="caution">
    <text evidence="5">The sequence shown here is derived from an EMBL/GenBank/DDBJ whole genome shotgun (WGS) entry which is preliminary data.</text>
</comment>
<dbReference type="InterPro" id="IPR020449">
    <property type="entry name" value="Tscrpt_reg_AraC-type_HTH"/>
</dbReference>
<gene>
    <name evidence="5" type="ORF">ACFY05_43165</name>
</gene>
<dbReference type="PANTHER" id="PTHR46796:SF6">
    <property type="entry name" value="ARAC SUBFAMILY"/>
    <property type="match status" value="1"/>
</dbReference>
<evidence type="ECO:0000256" key="3">
    <source>
        <dbReference type="ARBA" id="ARBA00023163"/>
    </source>
</evidence>
<dbReference type="SUPFAM" id="SSF46689">
    <property type="entry name" value="Homeodomain-like"/>
    <property type="match status" value="1"/>
</dbReference>
<dbReference type="PRINTS" id="PR00032">
    <property type="entry name" value="HTHARAC"/>
</dbReference>
<reference evidence="5 6" key="1">
    <citation type="submission" date="2024-10" db="EMBL/GenBank/DDBJ databases">
        <title>The Natural Products Discovery Center: Release of the First 8490 Sequenced Strains for Exploring Actinobacteria Biosynthetic Diversity.</title>
        <authorList>
            <person name="Kalkreuter E."/>
            <person name="Kautsar S.A."/>
            <person name="Yang D."/>
            <person name="Bader C.D."/>
            <person name="Teijaro C.N."/>
            <person name="Fluegel L."/>
            <person name="Davis C.M."/>
            <person name="Simpson J.R."/>
            <person name="Lauterbach L."/>
            <person name="Steele A.D."/>
            <person name="Gui C."/>
            <person name="Meng S."/>
            <person name="Li G."/>
            <person name="Viehrig K."/>
            <person name="Ye F."/>
            <person name="Su P."/>
            <person name="Kiefer A.F."/>
            <person name="Nichols A."/>
            <person name="Cepeda A.J."/>
            <person name="Yan W."/>
            <person name="Fan B."/>
            <person name="Jiang Y."/>
            <person name="Adhikari A."/>
            <person name="Zheng C.-J."/>
            <person name="Schuster L."/>
            <person name="Cowan T.M."/>
            <person name="Smanski M.J."/>
            <person name="Chevrette M.G."/>
            <person name="De Carvalho L.P.S."/>
            <person name="Shen B."/>
        </authorList>
    </citation>
    <scope>NUCLEOTIDE SEQUENCE [LARGE SCALE GENOMIC DNA]</scope>
    <source>
        <strain evidence="5 6">NPDC001281</strain>
    </source>
</reference>
<dbReference type="InterPro" id="IPR035418">
    <property type="entry name" value="AraC-bd_2"/>
</dbReference>
<keyword evidence="6" id="KW-1185">Reference proteome</keyword>
<evidence type="ECO:0000313" key="6">
    <source>
        <dbReference type="Proteomes" id="UP001602119"/>
    </source>
</evidence>
<proteinExistence type="predicted"/>
<dbReference type="InterPro" id="IPR050204">
    <property type="entry name" value="AraC_XylS_family_regulators"/>
</dbReference>